<feature type="transmembrane region" description="Helical" evidence="2">
    <location>
        <begin position="201"/>
        <end position="223"/>
    </location>
</feature>
<proteinExistence type="predicted"/>
<feature type="compositionally biased region" description="Basic and acidic residues" evidence="1">
    <location>
        <begin position="250"/>
        <end position="269"/>
    </location>
</feature>
<keyword evidence="2" id="KW-1133">Transmembrane helix</keyword>
<keyword evidence="2" id="KW-0812">Transmembrane</keyword>
<dbReference type="Gene3D" id="2.60.40.10">
    <property type="entry name" value="Immunoglobulins"/>
    <property type="match status" value="1"/>
</dbReference>
<evidence type="ECO:0000313" key="3">
    <source>
        <dbReference type="EMBL" id="KAK9513608.1"/>
    </source>
</evidence>
<dbReference type="SUPFAM" id="SSF48726">
    <property type="entry name" value="Immunoglobulin"/>
    <property type="match status" value="1"/>
</dbReference>
<accession>A0AAW1DTZ8</accession>
<evidence type="ECO:0000313" key="4">
    <source>
        <dbReference type="Proteomes" id="UP001488805"/>
    </source>
</evidence>
<comment type="caution">
    <text evidence="3">The sequence shown here is derived from an EMBL/GenBank/DDBJ whole genome shotgun (WGS) entry which is preliminary data.</text>
</comment>
<dbReference type="AlphaFoldDB" id="A0AAW1DTZ8"/>
<dbReference type="PANTHER" id="PTHR46484:SF1">
    <property type="entry name" value="SCHWANN CELL MYELIN PROTEIN-RELATED"/>
    <property type="match status" value="1"/>
</dbReference>
<evidence type="ECO:0000256" key="1">
    <source>
        <dbReference type="SAM" id="MobiDB-lite"/>
    </source>
</evidence>
<sequence length="301" mass="33686">MLVDLRKSSLDQMKLRGLIDLTLILILASNSKGESWVVNVSVHINATLGSNVTIPCTFTIPPKYQAKSVEVYWKKREGSNLDSKTKENNPYVFHPNNTLVLEEYRGKTKLIGDESKGSCSLKIFNISHHEPNIYVRVIAEAEKKKEYFSFYDKFVSISVSGPGVSPNLPNPADRRPLIPSFQTTISSPVGTTQEPPPQWQMAISVSVGAILIVIVVIGIVFGIKHKRSKSSTRKDSGYYANFSRANQLKREASCKKQEHKEPSELKDIDEPVYINIEAPPDQMAQSTDHTDNIYGNVDYSK</sequence>
<keyword evidence="4" id="KW-1185">Reference proteome</keyword>
<evidence type="ECO:0008006" key="5">
    <source>
        <dbReference type="Google" id="ProtNLM"/>
    </source>
</evidence>
<keyword evidence="2" id="KW-0472">Membrane</keyword>
<dbReference type="EMBL" id="JBCEZU010000597">
    <property type="protein sequence ID" value="KAK9513608.1"/>
    <property type="molecule type" value="Genomic_DNA"/>
</dbReference>
<feature type="region of interest" description="Disordered" evidence="1">
    <location>
        <begin position="250"/>
        <end position="301"/>
    </location>
</feature>
<gene>
    <name evidence="3" type="ORF">VZT92_027127</name>
</gene>
<dbReference type="InterPro" id="IPR036179">
    <property type="entry name" value="Ig-like_dom_sf"/>
</dbReference>
<dbReference type="PANTHER" id="PTHR46484">
    <property type="entry name" value="SI:CH211-171H4.5-RELATED"/>
    <property type="match status" value="1"/>
</dbReference>
<evidence type="ECO:0000256" key="2">
    <source>
        <dbReference type="SAM" id="Phobius"/>
    </source>
</evidence>
<dbReference type="Proteomes" id="UP001488805">
    <property type="component" value="Unassembled WGS sequence"/>
</dbReference>
<protein>
    <recommendedName>
        <fullName evidence="5">Ig-like domain-containing protein</fullName>
    </recommendedName>
</protein>
<reference evidence="3 4" key="1">
    <citation type="journal article" date="2024" name="Genome Biol. Evol.">
        <title>Chromosome-level genome assembly of the viviparous eelpout Zoarces viviparus.</title>
        <authorList>
            <person name="Fuhrmann N."/>
            <person name="Brasseur M.V."/>
            <person name="Bakowski C.E."/>
            <person name="Podsiadlowski L."/>
            <person name="Prost S."/>
            <person name="Krehenwinkel H."/>
            <person name="Mayer C."/>
        </authorList>
    </citation>
    <scope>NUCLEOTIDE SEQUENCE [LARGE SCALE GENOMIC DNA]</scope>
    <source>
        <strain evidence="3">NO-MEL_2022_Ind0_liver</strain>
    </source>
</reference>
<name>A0AAW1DTZ8_ZOAVI</name>
<dbReference type="InterPro" id="IPR013783">
    <property type="entry name" value="Ig-like_fold"/>
</dbReference>
<organism evidence="3 4">
    <name type="scientific">Zoarces viviparus</name>
    <name type="common">Viviparous eelpout</name>
    <name type="synonym">Blennius viviparus</name>
    <dbReference type="NCBI Taxonomy" id="48416"/>
    <lineage>
        <taxon>Eukaryota</taxon>
        <taxon>Metazoa</taxon>
        <taxon>Chordata</taxon>
        <taxon>Craniata</taxon>
        <taxon>Vertebrata</taxon>
        <taxon>Euteleostomi</taxon>
        <taxon>Actinopterygii</taxon>
        <taxon>Neopterygii</taxon>
        <taxon>Teleostei</taxon>
        <taxon>Neoteleostei</taxon>
        <taxon>Acanthomorphata</taxon>
        <taxon>Eupercaria</taxon>
        <taxon>Perciformes</taxon>
        <taxon>Cottioidei</taxon>
        <taxon>Zoarcales</taxon>
        <taxon>Zoarcidae</taxon>
        <taxon>Zoarcinae</taxon>
        <taxon>Zoarces</taxon>
    </lineage>
</organism>